<comment type="caution">
    <text evidence="5">The sequence shown here is derived from an EMBL/GenBank/DDBJ whole genome shotgun (WGS) entry which is preliminary data.</text>
</comment>
<dbReference type="PANTHER" id="PTHR20842">
    <property type="entry name" value="PROTEASE S51 ALPHA-ASPARTYL DIPEPTIDASE"/>
    <property type="match status" value="1"/>
</dbReference>
<gene>
    <name evidence="5" type="ORF">UFB30_10745</name>
</gene>
<keyword evidence="3" id="KW-0378">Hydrolase</keyword>
<dbReference type="InterPro" id="IPR029062">
    <property type="entry name" value="Class_I_gatase-like"/>
</dbReference>
<reference evidence="5 6" key="1">
    <citation type="submission" date="2023-12" db="EMBL/GenBank/DDBJ databases">
        <title>Jeotgalibacillus haloalkaliphilus sp. nov., a novel salt-tolerant bacteria, isolated from the estuary of the Fenhe River into the Yellow River.</title>
        <authorList>
            <person name="Li Y."/>
        </authorList>
    </citation>
    <scope>NUCLEOTIDE SEQUENCE [LARGE SCALE GENOMIC DNA]</scope>
    <source>
        <strain evidence="5 6">HH7-29</strain>
    </source>
</reference>
<organism evidence="5 6">
    <name type="scientific">Jeotgalibacillus haloalkalitolerans</name>
    <dbReference type="NCBI Taxonomy" id="3104292"/>
    <lineage>
        <taxon>Bacteria</taxon>
        <taxon>Bacillati</taxon>
        <taxon>Bacillota</taxon>
        <taxon>Bacilli</taxon>
        <taxon>Bacillales</taxon>
        <taxon>Caryophanaceae</taxon>
        <taxon>Jeotgalibacillus</taxon>
    </lineage>
</organism>
<evidence type="ECO:0000313" key="6">
    <source>
        <dbReference type="Proteomes" id="UP001292084"/>
    </source>
</evidence>
<dbReference type="Proteomes" id="UP001292084">
    <property type="component" value="Unassembled WGS sequence"/>
</dbReference>
<dbReference type="Pfam" id="PF03575">
    <property type="entry name" value="Peptidase_S51"/>
    <property type="match status" value="1"/>
</dbReference>
<proteinExistence type="inferred from homology"/>
<dbReference type="InterPro" id="IPR005320">
    <property type="entry name" value="Peptidase_S51"/>
</dbReference>
<protein>
    <submittedName>
        <fullName evidence="5">Type 1 glutamine amidotransferase-like domain-containing protein</fullName>
    </submittedName>
</protein>
<keyword evidence="2" id="KW-0645">Protease</keyword>
<dbReference type="EMBL" id="JAXQNN010000003">
    <property type="protein sequence ID" value="MDZ5712704.1"/>
    <property type="molecule type" value="Genomic_DNA"/>
</dbReference>
<dbReference type="PANTHER" id="PTHR20842:SF0">
    <property type="entry name" value="ALPHA-ASPARTYL DIPEPTIDASE"/>
    <property type="match status" value="1"/>
</dbReference>
<comment type="similarity">
    <text evidence="1">Belongs to the peptidase S51 family.</text>
</comment>
<dbReference type="SUPFAM" id="SSF52317">
    <property type="entry name" value="Class I glutamine amidotransferase-like"/>
    <property type="match status" value="1"/>
</dbReference>
<keyword evidence="6" id="KW-1185">Reference proteome</keyword>
<evidence type="ECO:0000313" key="5">
    <source>
        <dbReference type="EMBL" id="MDZ5712704.1"/>
    </source>
</evidence>
<sequence length="236" mass="26374">MLNLSGNQGRREEVKTLGSLFLSGGGDQDQTKVIDAIFIEKIDKTKPLLYIPIAMDSSQFDDCYQWIIDVFNPFGITVMMWTDLNNKRIDDLTSFSAVYIGGGNTYRLLNAMRASGFDQIIYHYVQDNGILYGGSAGAIIMGTDIKTCDHTDPNHVHLQDCSGLELVNSYAIWCHYKETDEELILRYIQTSSNPVIALPEETGILLEDHQAKVIGTLPAYMFKDGTKSVVQPDSFI</sequence>
<dbReference type="Gene3D" id="3.40.50.880">
    <property type="match status" value="1"/>
</dbReference>
<name>A0ABU5KN67_9BACL</name>
<evidence type="ECO:0000256" key="3">
    <source>
        <dbReference type="ARBA" id="ARBA00022801"/>
    </source>
</evidence>
<evidence type="ECO:0000256" key="1">
    <source>
        <dbReference type="ARBA" id="ARBA00006534"/>
    </source>
</evidence>
<accession>A0ABU5KN67</accession>
<evidence type="ECO:0000256" key="4">
    <source>
        <dbReference type="ARBA" id="ARBA00022825"/>
    </source>
</evidence>
<keyword evidence="4" id="KW-0720">Serine protease</keyword>
<evidence type="ECO:0000256" key="2">
    <source>
        <dbReference type="ARBA" id="ARBA00022670"/>
    </source>
</evidence>